<dbReference type="Proteomes" id="UP000355283">
    <property type="component" value="Unassembled WGS sequence"/>
</dbReference>
<keyword evidence="7" id="KW-0472">Membrane</keyword>
<keyword evidence="7" id="KW-1133">Transmembrane helix</keyword>
<dbReference type="AlphaFoldDB" id="A0A4D9CWG3"/>
<dbReference type="GO" id="GO:0020037">
    <property type="term" value="F:heme binding"/>
    <property type="evidence" value="ECO:0007669"/>
    <property type="project" value="InterPro"/>
</dbReference>
<name>A0A4D9CWG3_9STRA</name>
<evidence type="ECO:0000256" key="2">
    <source>
        <dbReference type="ARBA" id="ARBA00022617"/>
    </source>
</evidence>
<keyword evidence="9" id="KW-1185">Reference proteome</keyword>
<dbReference type="GO" id="GO:0004497">
    <property type="term" value="F:monooxygenase activity"/>
    <property type="evidence" value="ECO:0007669"/>
    <property type="project" value="InterPro"/>
</dbReference>
<organism evidence="8 9">
    <name type="scientific">Nannochloropsis salina CCMP1776</name>
    <dbReference type="NCBI Taxonomy" id="1027361"/>
    <lineage>
        <taxon>Eukaryota</taxon>
        <taxon>Sar</taxon>
        <taxon>Stramenopiles</taxon>
        <taxon>Ochrophyta</taxon>
        <taxon>Eustigmatophyceae</taxon>
        <taxon>Eustigmatales</taxon>
        <taxon>Monodopsidaceae</taxon>
        <taxon>Microchloropsis</taxon>
        <taxon>Microchloropsis salina</taxon>
    </lineage>
</organism>
<dbReference type="GO" id="GO:0016705">
    <property type="term" value="F:oxidoreductase activity, acting on paired donors, with incorporation or reduction of molecular oxygen"/>
    <property type="evidence" value="ECO:0007669"/>
    <property type="project" value="InterPro"/>
</dbReference>
<evidence type="ECO:0008006" key="10">
    <source>
        <dbReference type="Google" id="ProtNLM"/>
    </source>
</evidence>
<dbReference type="PRINTS" id="PR00465">
    <property type="entry name" value="EP450IV"/>
</dbReference>
<sequence length="562" mass="63790">MSESRHIDPVVLAMVMAIVTPIVIVYMHQKRAPSRSRQTASTGPLPPSQRGFLPYVGVALTFLKDINAFLDKKRTEHPNDGPFRFLVAGKWWSVVYATEDIKLVLNGKESELSFLKGFEELMEGLLPKAFTFVPRHHFFLPLFREGNMEWFCRLLAAEVEIQVPLLFRLPAYAHDTLKRPVQSLSTPSMHENASSNLIDLFETCRHVVMRLNLRVLLGPRILQDGLYGQYYAAFDTIDPEKGLVDTMTSLLLGPKKKEEAWATLREITRQVLEHYEEKESDARGGGYRNDGTMKAQGAQEQQEPPECVLDLLVRQSNVPLDVEEVAGDVFAFVLAAFTNTYAVLAWSLWELAGNPEVRERFLAECGRLQQQKEREQREHHPRPPQSRGRGESYPEEKLLERNNETVTSFLAVVDGCKVARAIIEEVIRLHTPGLFFRKVVAPSGILLSTGHQVPVGDFLAFSARYIHTSPALHTNPDRFDIERHLMEREKKRADLSALQWGGGRHPCLGARFAVMEMVMIMRRIYQDGNVSRVTEMIETHKGQLGTSDKPVRPVYVALERAV</sequence>
<dbReference type="Gene3D" id="1.10.630.10">
    <property type="entry name" value="Cytochrome P450"/>
    <property type="match status" value="1"/>
</dbReference>
<dbReference type="InterPro" id="IPR050529">
    <property type="entry name" value="CYP450_sterol_14alpha_dmase"/>
</dbReference>
<dbReference type="InterPro" id="IPR002403">
    <property type="entry name" value="Cyt_P450_E_grp-IV"/>
</dbReference>
<evidence type="ECO:0000256" key="1">
    <source>
        <dbReference type="ARBA" id="ARBA00010617"/>
    </source>
</evidence>
<keyword evidence="4 5" id="KW-0408">Iron</keyword>
<feature type="binding site" description="axial binding residue" evidence="5">
    <location>
        <position position="507"/>
    </location>
    <ligand>
        <name>heme</name>
        <dbReference type="ChEBI" id="CHEBI:30413"/>
    </ligand>
    <ligandPart>
        <name>Fe</name>
        <dbReference type="ChEBI" id="CHEBI:18248"/>
    </ligandPart>
</feature>
<protein>
    <recommendedName>
        <fullName evidence="10">Cytochrome P450</fullName>
    </recommendedName>
</protein>
<comment type="cofactor">
    <cofactor evidence="5">
        <name>heme</name>
        <dbReference type="ChEBI" id="CHEBI:30413"/>
    </cofactor>
</comment>
<gene>
    <name evidence="8" type="ORF">NSK_004765</name>
</gene>
<evidence type="ECO:0000256" key="5">
    <source>
        <dbReference type="PIRSR" id="PIRSR602403-1"/>
    </source>
</evidence>
<comment type="caution">
    <text evidence="8">The sequence shown here is derived from an EMBL/GenBank/DDBJ whole genome shotgun (WGS) entry which is preliminary data.</text>
</comment>
<dbReference type="OrthoDB" id="1055148at2759"/>
<comment type="similarity">
    <text evidence="1">Belongs to the cytochrome P450 family.</text>
</comment>
<feature type="transmembrane region" description="Helical" evidence="7">
    <location>
        <begin position="6"/>
        <end position="27"/>
    </location>
</feature>
<dbReference type="SUPFAM" id="SSF48264">
    <property type="entry name" value="Cytochrome P450"/>
    <property type="match status" value="1"/>
</dbReference>
<dbReference type="GO" id="GO:0005506">
    <property type="term" value="F:iron ion binding"/>
    <property type="evidence" value="ECO:0007669"/>
    <property type="project" value="InterPro"/>
</dbReference>
<reference evidence="8 9" key="1">
    <citation type="submission" date="2019-01" db="EMBL/GenBank/DDBJ databases">
        <title>Nuclear Genome Assembly of the Microalgal Biofuel strain Nannochloropsis salina CCMP1776.</title>
        <authorList>
            <person name="Hovde B."/>
        </authorList>
    </citation>
    <scope>NUCLEOTIDE SEQUENCE [LARGE SCALE GENOMIC DNA]</scope>
    <source>
        <strain evidence="8 9">CCMP1776</strain>
    </source>
</reference>
<dbReference type="PANTHER" id="PTHR24304">
    <property type="entry name" value="CYTOCHROME P450 FAMILY 7"/>
    <property type="match status" value="1"/>
</dbReference>
<keyword evidence="2 5" id="KW-0349">Heme</keyword>
<evidence type="ECO:0000256" key="3">
    <source>
        <dbReference type="ARBA" id="ARBA00022723"/>
    </source>
</evidence>
<evidence type="ECO:0000256" key="7">
    <source>
        <dbReference type="SAM" id="Phobius"/>
    </source>
</evidence>
<evidence type="ECO:0000313" key="9">
    <source>
        <dbReference type="Proteomes" id="UP000355283"/>
    </source>
</evidence>
<dbReference type="InterPro" id="IPR001128">
    <property type="entry name" value="Cyt_P450"/>
</dbReference>
<dbReference type="EMBL" id="SDOX01000021">
    <property type="protein sequence ID" value="TFJ83661.1"/>
    <property type="molecule type" value="Genomic_DNA"/>
</dbReference>
<dbReference type="CDD" id="cd00302">
    <property type="entry name" value="cytochrome_P450"/>
    <property type="match status" value="1"/>
</dbReference>
<evidence type="ECO:0000256" key="6">
    <source>
        <dbReference type="SAM" id="MobiDB-lite"/>
    </source>
</evidence>
<proteinExistence type="inferred from homology"/>
<dbReference type="PANTHER" id="PTHR24304:SF2">
    <property type="entry name" value="24-HYDROXYCHOLESTEROL 7-ALPHA-HYDROXYLASE"/>
    <property type="match status" value="1"/>
</dbReference>
<evidence type="ECO:0000313" key="8">
    <source>
        <dbReference type="EMBL" id="TFJ83661.1"/>
    </source>
</evidence>
<keyword evidence="7" id="KW-0812">Transmembrane</keyword>
<feature type="region of interest" description="Disordered" evidence="6">
    <location>
        <begin position="369"/>
        <end position="395"/>
    </location>
</feature>
<dbReference type="InterPro" id="IPR036396">
    <property type="entry name" value="Cyt_P450_sf"/>
</dbReference>
<dbReference type="Pfam" id="PF00067">
    <property type="entry name" value="p450"/>
    <property type="match status" value="2"/>
</dbReference>
<keyword evidence="3 5" id="KW-0479">Metal-binding</keyword>
<evidence type="ECO:0000256" key="4">
    <source>
        <dbReference type="ARBA" id="ARBA00023004"/>
    </source>
</evidence>
<dbReference type="PRINTS" id="PR00385">
    <property type="entry name" value="P450"/>
</dbReference>
<accession>A0A4D9CWG3</accession>